<dbReference type="AlphaFoldDB" id="A0A197JDE2"/>
<organism evidence="3 4">
    <name type="scientific">Linnemannia elongata AG-77</name>
    <dbReference type="NCBI Taxonomy" id="1314771"/>
    <lineage>
        <taxon>Eukaryota</taxon>
        <taxon>Fungi</taxon>
        <taxon>Fungi incertae sedis</taxon>
        <taxon>Mucoromycota</taxon>
        <taxon>Mortierellomycotina</taxon>
        <taxon>Mortierellomycetes</taxon>
        <taxon>Mortierellales</taxon>
        <taxon>Mortierellaceae</taxon>
        <taxon>Linnemannia</taxon>
    </lineage>
</organism>
<feature type="region of interest" description="Disordered" evidence="2">
    <location>
        <begin position="107"/>
        <end position="142"/>
    </location>
</feature>
<dbReference type="SUPFAM" id="SSF81901">
    <property type="entry name" value="HCP-like"/>
    <property type="match status" value="1"/>
</dbReference>
<sequence length="393" mass="43761">MLPGEVPSQELTQAIRAVDKNLPTSSIPPPTPDDIFYVECHVDPVTQKPVVLWDDILQAFEDAVQVRHNTKIVPYLKTKDFRILEPRRIVAVPETVLDVVVVGPLIDQENSPPKSVPKESVPVLPSDKENTGQEKGTVQDTTTTSAVRRNPVYGLEETAMDNYSHIDKPVSFPMARGPHASLDDHSPTTKNLLVPSYPENGNNPQLQTRRSTSIHTPMARDLVQTTISASQGDKTALVELGDIYKDGKIVPQNYHAAIDWYLKAAQQGDPDAQHRIGALYYYGHGVPQNYMQAMDWYLKAADQGHVDAQYNIGVLYGHGRGVSQDYARALEWYLKAVQGEHVLAMFCVGIMYEYGRCVTQSYEDAVAWYRKAADRGHVGSKNKLEELKGVVVN</sequence>
<name>A0A197JDE2_9FUNG</name>
<dbReference type="PANTHER" id="PTHR11102">
    <property type="entry name" value="SEL-1-LIKE PROTEIN"/>
    <property type="match status" value="1"/>
</dbReference>
<reference evidence="3 4" key="1">
    <citation type="submission" date="2016-05" db="EMBL/GenBank/DDBJ databases">
        <title>Genome sequencing reveals origins of a unique bacterial endosymbiosis in the earliest lineages of terrestrial Fungi.</title>
        <authorList>
            <consortium name="DOE Joint Genome Institute"/>
            <person name="Uehling J."/>
            <person name="Gryganskyi A."/>
            <person name="Hameed K."/>
            <person name="Tschaplinski T."/>
            <person name="Misztal P."/>
            <person name="Wu S."/>
            <person name="Desiro A."/>
            <person name="Vande Pol N."/>
            <person name="Du Z.-Y."/>
            <person name="Zienkiewicz A."/>
            <person name="Zienkiewicz K."/>
            <person name="Morin E."/>
            <person name="Tisserant E."/>
            <person name="Splivallo R."/>
            <person name="Hainaut M."/>
            <person name="Henrissat B."/>
            <person name="Ohm R."/>
            <person name="Kuo A."/>
            <person name="Yan J."/>
            <person name="Lipzen A."/>
            <person name="Nolan M."/>
            <person name="Labutti K."/>
            <person name="Barry K."/>
            <person name="Goldstein A."/>
            <person name="Labbe J."/>
            <person name="Schadt C."/>
            <person name="Tuskan G."/>
            <person name="Grigoriev I."/>
            <person name="Martin F."/>
            <person name="Vilgalys R."/>
            <person name="Bonito G."/>
        </authorList>
    </citation>
    <scope>NUCLEOTIDE SEQUENCE [LARGE SCALE GENOMIC DNA]</scope>
    <source>
        <strain evidence="3 4">AG-77</strain>
    </source>
</reference>
<dbReference type="OrthoDB" id="2384430at2759"/>
<dbReference type="InterPro" id="IPR011990">
    <property type="entry name" value="TPR-like_helical_dom_sf"/>
</dbReference>
<evidence type="ECO:0000313" key="4">
    <source>
        <dbReference type="Proteomes" id="UP000078512"/>
    </source>
</evidence>
<dbReference type="InterPro" id="IPR006597">
    <property type="entry name" value="Sel1-like"/>
</dbReference>
<dbReference type="Gene3D" id="1.25.40.10">
    <property type="entry name" value="Tetratricopeptide repeat domain"/>
    <property type="match status" value="2"/>
</dbReference>
<feature type="compositionally biased region" description="Polar residues" evidence="2">
    <location>
        <begin position="133"/>
        <end position="142"/>
    </location>
</feature>
<proteinExistence type="inferred from homology"/>
<dbReference type="InterPro" id="IPR050767">
    <property type="entry name" value="Sel1_AlgK"/>
</dbReference>
<protein>
    <submittedName>
        <fullName evidence="3">HCP-like protein</fullName>
    </submittedName>
</protein>
<comment type="similarity">
    <text evidence="1">Belongs to the sel-1 family.</text>
</comment>
<dbReference type="Proteomes" id="UP000078512">
    <property type="component" value="Unassembled WGS sequence"/>
</dbReference>
<evidence type="ECO:0000256" key="1">
    <source>
        <dbReference type="ARBA" id="ARBA00038101"/>
    </source>
</evidence>
<gene>
    <name evidence="3" type="ORF">K457DRAFT_1868503</name>
</gene>
<dbReference type="EMBL" id="KV442132">
    <property type="protein sequence ID" value="OAQ23038.1"/>
    <property type="molecule type" value="Genomic_DNA"/>
</dbReference>
<evidence type="ECO:0000256" key="2">
    <source>
        <dbReference type="SAM" id="MobiDB-lite"/>
    </source>
</evidence>
<dbReference type="PANTHER" id="PTHR11102:SF160">
    <property type="entry name" value="ERAD-ASSOCIATED E3 UBIQUITIN-PROTEIN LIGASE COMPONENT HRD3"/>
    <property type="match status" value="1"/>
</dbReference>
<accession>A0A197JDE2</accession>
<dbReference type="Pfam" id="PF08238">
    <property type="entry name" value="Sel1"/>
    <property type="match status" value="4"/>
</dbReference>
<dbReference type="STRING" id="1314771.A0A197JDE2"/>
<keyword evidence="4" id="KW-1185">Reference proteome</keyword>
<evidence type="ECO:0000313" key="3">
    <source>
        <dbReference type="EMBL" id="OAQ23038.1"/>
    </source>
</evidence>
<dbReference type="SMART" id="SM00671">
    <property type="entry name" value="SEL1"/>
    <property type="match status" value="4"/>
</dbReference>